<feature type="chain" id="PRO_5043628535" evidence="1">
    <location>
        <begin position="25"/>
        <end position="97"/>
    </location>
</feature>
<dbReference type="Proteomes" id="UP001160148">
    <property type="component" value="Unassembled WGS sequence"/>
</dbReference>
<keyword evidence="3" id="KW-1185">Reference proteome</keyword>
<proteinExistence type="predicted"/>
<evidence type="ECO:0000256" key="1">
    <source>
        <dbReference type="SAM" id="SignalP"/>
    </source>
</evidence>
<sequence length="97" mass="10797">MKFWFNHMVLVTIAIVFIVISKNAKNVQTNPVANNQSYPDVNNITSESSDWVFSNSAFIGAGLLISPVYRFNILDYICGPGYTRTSTGDCKLKFPGK</sequence>
<dbReference type="AlphaFoldDB" id="A0AAV0X395"/>
<comment type="caution">
    <text evidence="2">The sequence shown here is derived from an EMBL/GenBank/DDBJ whole genome shotgun (WGS) entry which is preliminary data.</text>
</comment>
<name>A0AAV0X395_9HEMI</name>
<dbReference type="EMBL" id="CARXXK010000003">
    <property type="protein sequence ID" value="CAI6362538.1"/>
    <property type="molecule type" value="Genomic_DNA"/>
</dbReference>
<reference evidence="2 3" key="1">
    <citation type="submission" date="2023-01" db="EMBL/GenBank/DDBJ databases">
        <authorList>
            <person name="Whitehead M."/>
        </authorList>
    </citation>
    <scope>NUCLEOTIDE SEQUENCE [LARGE SCALE GENOMIC DNA]</scope>
</reference>
<organism evidence="2 3">
    <name type="scientific">Macrosiphum euphorbiae</name>
    <name type="common">potato aphid</name>
    <dbReference type="NCBI Taxonomy" id="13131"/>
    <lineage>
        <taxon>Eukaryota</taxon>
        <taxon>Metazoa</taxon>
        <taxon>Ecdysozoa</taxon>
        <taxon>Arthropoda</taxon>
        <taxon>Hexapoda</taxon>
        <taxon>Insecta</taxon>
        <taxon>Pterygota</taxon>
        <taxon>Neoptera</taxon>
        <taxon>Paraneoptera</taxon>
        <taxon>Hemiptera</taxon>
        <taxon>Sternorrhyncha</taxon>
        <taxon>Aphidomorpha</taxon>
        <taxon>Aphidoidea</taxon>
        <taxon>Aphididae</taxon>
        <taxon>Macrosiphini</taxon>
        <taxon>Macrosiphum</taxon>
    </lineage>
</organism>
<gene>
    <name evidence="2" type="ORF">MEUPH1_LOCUS17599</name>
</gene>
<accession>A0AAV0X395</accession>
<feature type="signal peptide" evidence="1">
    <location>
        <begin position="1"/>
        <end position="24"/>
    </location>
</feature>
<protein>
    <submittedName>
        <fullName evidence="2">Uncharacterized protein</fullName>
    </submittedName>
</protein>
<evidence type="ECO:0000313" key="3">
    <source>
        <dbReference type="Proteomes" id="UP001160148"/>
    </source>
</evidence>
<evidence type="ECO:0000313" key="2">
    <source>
        <dbReference type="EMBL" id="CAI6362538.1"/>
    </source>
</evidence>
<keyword evidence="1" id="KW-0732">Signal</keyword>